<organism evidence="2 3">
    <name type="scientific">Arcobacter suis CECT 7833</name>
    <dbReference type="NCBI Taxonomy" id="663365"/>
    <lineage>
        <taxon>Bacteria</taxon>
        <taxon>Pseudomonadati</taxon>
        <taxon>Campylobacterota</taxon>
        <taxon>Epsilonproteobacteria</taxon>
        <taxon>Campylobacterales</taxon>
        <taxon>Arcobacteraceae</taxon>
        <taxon>Arcobacter</taxon>
    </lineage>
</organism>
<dbReference type="AlphaFoldDB" id="A0AAD0SRB3"/>
<dbReference type="PROSITE" id="PS51186">
    <property type="entry name" value="GNAT"/>
    <property type="match status" value="1"/>
</dbReference>
<dbReference type="InterPro" id="IPR000182">
    <property type="entry name" value="GNAT_dom"/>
</dbReference>
<dbReference type="GO" id="GO:0016747">
    <property type="term" value="F:acyltransferase activity, transferring groups other than amino-acyl groups"/>
    <property type="evidence" value="ECO:0007669"/>
    <property type="project" value="InterPro"/>
</dbReference>
<reference evidence="2 3" key="1">
    <citation type="submission" date="2018-08" db="EMBL/GenBank/DDBJ databases">
        <title>Complete genome of the Arcobacter suis type strain LMG 26152.</title>
        <authorList>
            <person name="Miller W.G."/>
            <person name="Yee E."/>
            <person name="Bono J.L."/>
        </authorList>
    </citation>
    <scope>NUCLEOTIDE SEQUENCE [LARGE SCALE GENOMIC DNA]</scope>
    <source>
        <strain evidence="2 3">CECT 7833</strain>
    </source>
</reference>
<evidence type="ECO:0000313" key="3">
    <source>
        <dbReference type="Proteomes" id="UP000263040"/>
    </source>
</evidence>
<name>A0AAD0SRB3_9BACT</name>
<sequence length="177" mass="21002">MNENIEKKSVILRKTELHELDKFKSDLQESFRVSAEKEFGHSLEEPIPSDQDIDESIKTDNSIVYSIFFENELVGGAIIYINEITQHNSLAFFFIMTTNHSRGIGHLAWEAIEKEHPKTKIWETVTPYFEKRNIHFYVNKCGFKIVEFYNKYRPDPNHTSQESLEEDEMFRFEKIMK</sequence>
<dbReference type="RefSeq" id="WP_118886647.1">
    <property type="nucleotide sequence ID" value="NZ_CP032100.1"/>
</dbReference>
<accession>A0AAD0SRB3</accession>
<evidence type="ECO:0000259" key="1">
    <source>
        <dbReference type="PROSITE" id="PS51186"/>
    </source>
</evidence>
<keyword evidence="3" id="KW-1185">Reference proteome</keyword>
<feature type="domain" description="N-acetyltransferase" evidence="1">
    <location>
        <begin position="10"/>
        <end position="177"/>
    </location>
</feature>
<dbReference type="SUPFAM" id="SSF55729">
    <property type="entry name" value="Acyl-CoA N-acyltransferases (Nat)"/>
    <property type="match status" value="1"/>
</dbReference>
<dbReference type="Proteomes" id="UP000263040">
    <property type="component" value="Chromosome"/>
</dbReference>
<protein>
    <submittedName>
        <fullName evidence="2">Acetyltransferase</fullName>
    </submittedName>
</protein>
<proteinExistence type="predicted"/>
<dbReference type="KEGG" id="asui:ASUIS_1653"/>
<dbReference type="InterPro" id="IPR016181">
    <property type="entry name" value="Acyl_CoA_acyltransferase"/>
</dbReference>
<dbReference type="EMBL" id="CP032100">
    <property type="protein sequence ID" value="AXX90131.1"/>
    <property type="molecule type" value="Genomic_DNA"/>
</dbReference>
<dbReference type="Pfam" id="PF00583">
    <property type="entry name" value="Acetyltransf_1"/>
    <property type="match status" value="1"/>
</dbReference>
<dbReference type="Gene3D" id="3.40.630.30">
    <property type="match status" value="1"/>
</dbReference>
<evidence type="ECO:0000313" key="2">
    <source>
        <dbReference type="EMBL" id="AXX90131.1"/>
    </source>
</evidence>
<gene>
    <name evidence="2" type="ORF">ASUIS_1653</name>
</gene>